<dbReference type="OrthoDB" id="1632886at2"/>
<sequence>MKRLDLVYQFIVEQCDEQYRQKGTIVGVPTELVAQTLAIQRSNASSDLNALVKLNKLEKVEGKPVLYKIREALRQEHTAEVTGTVLDQIIGAEQSLKKPLLQAKAAVMYPPFGLHMLLLGETGVGKSMFAGAIFQYAQDTGRLSPHAPFVVFNCADYAHNPQLLLSQLFGVKKGSYTGAERDTAGLVEKADTGILFLDEVHRLPPEGQEMLFYLIDKGAYRALGEAVEERRVRVLIICATTESAESSLLRTFMRRIPMLITLPSIRERTMEERWRLIQSFFKNEAQALHLPVSVSKNALIAFLLYECPNNIGQLKSDIKLSCARAFLEYVGSREKTLTVCSEDLSEYIRRGFVNYKAHRQDIEQIGITGSLIFFPGPGENRTVGNEPAGIYEVLEQKFNTLKEKGLSDQDIQLIMSLEIDVYVKQYMSKFRKNNLEELYKIVDRKVVGMTQEFLQYVQAETGKPFEEKVLFGMSIHIAHALERIRDGKEIVNPHLSEIESSYPEEFALAQHFAKLAEREFSVIIPNDELGFITMFLVLDDPLRQAAPGRVGVIVAMHGNSTATSMVEVVNRLLGEKHAVGYDLPLEQKPEVALEEIICLVKEQDKGQGVLLLVDMGSLVMFGDIIYERTGIAIKTVEMATTPLVLEAARKALLMTSLEEIYYSLTNISPYLGRMYWNSVEFSHRLNEGVIVTACITGRGTAIKLKNILKKSLADYDRPVDILPIEIGGMEDYLRKLNKIRQEKNLLAVVSSIRPQDPSIPYLSTKELLEGKIGTVLQGLQPSVVTVPVLDNIQFMVEVIDEHLNIDGATFIRAYEFFVKRLAANALLLPDDADIGLILHLACTIERLLRGEALDDDGKHSGLAMAGYGESLRVVEQALGVMEETFAVKLPVHECRNIVKLIYLI</sequence>
<reference evidence="8 9" key="1">
    <citation type="submission" date="2016-10" db="EMBL/GenBank/DDBJ databases">
        <authorList>
            <person name="de Groot N.N."/>
        </authorList>
    </citation>
    <scope>NUCLEOTIDE SEQUENCE [LARGE SCALE GENOMIC DNA]</scope>
    <source>
        <strain evidence="8 9">DSM 13305</strain>
    </source>
</reference>
<dbReference type="PROSITE" id="PS00675">
    <property type="entry name" value="SIGMA54_INTERACT_1"/>
    <property type="match status" value="1"/>
</dbReference>
<evidence type="ECO:0000256" key="4">
    <source>
        <dbReference type="ARBA" id="ARBA00022840"/>
    </source>
</evidence>
<gene>
    <name evidence="8" type="ORF">SAMN04490178_1173</name>
</gene>
<dbReference type="PROSITE" id="PS00676">
    <property type="entry name" value="SIGMA54_INTERACT_2"/>
    <property type="match status" value="1"/>
</dbReference>
<dbReference type="PROSITE" id="PS51096">
    <property type="entry name" value="PTS_EIIA_TYPE_4"/>
    <property type="match status" value="1"/>
</dbReference>
<dbReference type="SMART" id="SM00382">
    <property type="entry name" value="AAA"/>
    <property type="match status" value="1"/>
</dbReference>
<evidence type="ECO:0000256" key="2">
    <source>
        <dbReference type="ARBA" id="ARBA00022741"/>
    </source>
</evidence>
<dbReference type="SUPFAM" id="SSF63520">
    <property type="entry name" value="PTS-regulatory domain, PRD"/>
    <property type="match status" value="2"/>
</dbReference>
<dbReference type="EMBL" id="FODY01000017">
    <property type="protein sequence ID" value="SEP29264.1"/>
    <property type="molecule type" value="Genomic_DNA"/>
</dbReference>
<dbReference type="STRING" id="112903.SAMN04490178_1173"/>
<evidence type="ECO:0000313" key="9">
    <source>
        <dbReference type="Proteomes" id="UP000198847"/>
    </source>
</evidence>
<dbReference type="GO" id="GO:0016020">
    <property type="term" value="C:membrane"/>
    <property type="evidence" value="ECO:0007669"/>
    <property type="project" value="InterPro"/>
</dbReference>
<dbReference type="SUPFAM" id="SSF52540">
    <property type="entry name" value="P-loop containing nucleoside triphosphate hydrolases"/>
    <property type="match status" value="1"/>
</dbReference>
<keyword evidence="2" id="KW-0547">Nucleotide-binding</keyword>
<dbReference type="PROSITE" id="PS51372">
    <property type="entry name" value="PRD_2"/>
    <property type="match status" value="2"/>
</dbReference>
<name>A0A1H8WNI4_9FIRM</name>
<dbReference type="InterPro" id="IPR025943">
    <property type="entry name" value="Sigma_54_int_dom_ATP-bd_2"/>
</dbReference>
<dbReference type="InterPro" id="IPR033887">
    <property type="entry name" value="PTS_IIA_man"/>
</dbReference>
<evidence type="ECO:0000256" key="3">
    <source>
        <dbReference type="ARBA" id="ARBA00022777"/>
    </source>
</evidence>
<dbReference type="CDD" id="cd00006">
    <property type="entry name" value="PTS_IIA_man"/>
    <property type="match status" value="1"/>
</dbReference>
<dbReference type="Pfam" id="PF00874">
    <property type="entry name" value="PRD"/>
    <property type="match status" value="2"/>
</dbReference>
<feature type="domain" description="PRD" evidence="7">
    <location>
        <begin position="783"/>
        <end position="904"/>
    </location>
</feature>
<dbReference type="Pfam" id="PF00158">
    <property type="entry name" value="Sigma54_activat"/>
    <property type="match status" value="1"/>
</dbReference>
<dbReference type="GO" id="GO:0005524">
    <property type="term" value="F:ATP binding"/>
    <property type="evidence" value="ECO:0007669"/>
    <property type="project" value="UniProtKB-KW"/>
</dbReference>
<keyword evidence="3" id="KW-0418">Kinase</keyword>
<dbReference type="Gene3D" id="3.40.50.510">
    <property type="entry name" value="Phosphotransferase system, mannose-type IIA component"/>
    <property type="match status" value="1"/>
</dbReference>
<feature type="domain" description="PTS EIIA type-4" evidence="6">
    <location>
        <begin position="549"/>
        <end position="689"/>
    </location>
</feature>
<keyword evidence="4" id="KW-0067">ATP-binding</keyword>
<evidence type="ECO:0000259" key="5">
    <source>
        <dbReference type="PROSITE" id="PS50045"/>
    </source>
</evidence>
<dbReference type="PANTHER" id="PTHR32071">
    <property type="entry name" value="TRANSCRIPTIONAL REGULATORY PROTEIN"/>
    <property type="match status" value="1"/>
</dbReference>
<dbReference type="Proteomes" id="UP000198847">
    <property type="component" value="Unassembled WGS sequence"/>
</dbReference>
<dbReference type="InterPro" id="IPR011608">
    <property type="entry name" value="PRD"/>
</dbReference>
<feature type="domain" description="Sigma-54 factor interaction" evidence="5">
    <location>
        <begin position="89"/>
        <end position="323"/>
    </location>
</feature>
<dbReference type="PROSITE" id="PS50045">
    <property type="entry name" value="SIGMA54_INTERACT_4"/>
    <property type="match status" value="1"/>
</dbReference>
<dbReference type="Gene3D" id="1.10.1790.10">
    <property type="entry name" value="PRD domain"/>
    <property type="match status" value="1"/>
</dbReference>
<dbReference type="AlphaFoldDB" id="A0A1H8WNI4"/>
<keyword evidence="9" id="KW-1185">Reference proteome</keyword>
<dbReference type="Gene3D" id="3.40.50.300">
    <property type="entry name" value="P-loop containing nucleotide triphosphate hydrolases"/>
    <property type="match status" value="1"/>
</dbReference>
<dbReference type="InterPro" id="IPR002078">
    <property type="entry name" value="Sigma_54_int"/>
</dbReference>
<evidence type="ECO:0000313" key="8">
    <source>
        <dbReference type="EMBL" id="SEP29264.1"/>
    </source>
</evidence>
<proteinExistence type="predicted"/>
<dbReference type="SUPFAM" id="SSF53062">
    <property type="entry name" value="PTS system fructose IIA component-like"/>
    <property type="match status" value="1"/>
</dbReference>
<dbReference type="GO" id="GO:0006355">
    <property type="term" value="P:regulation of DNA-templated transcription"/>
    <property type="evidence" value="ECO:0007669"/>
    <property type="project" value="InterPro"/>
</dbReference>
<dbReference type="InterPro" id="IPR036662">
    <property type="entry name" value="PTS_EIIA_man-typ_sf"/>
</dbReference>
<dbReference type="GO" id="GO:0016301">
    <property type="term" value="F:kinase activity"/>
    <property type="evidence" value="ECO:0007669"/>
    <property type="project" value="UniProtKB-KW"/>
</dbReference>
<accession>A0A1H8WNI4</accession>
<dbReference type="InterPro" id="IPR036634">
    <property type="entry name" value="PRD_sf"/>
</dbReference>
<feature type="domain" description="PRD" evidence="7">
    <location>
        <begin position="441"/>
        <end position="546"/>
    </location>
</feature>
<dbReference type="CDD" id="cd00009">
    <property type="entry name" value="AAA"/>
    <property type="match status" value="1"/>
</dbReference>
<evidence type="ECO:0000256" key="1">
    <source>
        <dbReference type="ARBA" id="ARBA00022679"/>
    </source>
</evidence>
<protein>
    <submittedName>
        <fullName evidence="8">Transcriptional regulatory protein LevR, contains PRD, AAA+ and EIIA domains</fullName>
    </submittedName>
</protein>
<evidence type="ECO:0000259" key="7">
    <source>
        <dbReference type="PROSITE" id="PS51372"/>
    </source>
</evidence>
<dbReference type="InterPro" id="IPR003593">
    <property type="entry name" value="AAA+_ATPase"/>
</dbReference>
<organism evidence="8 9">
    <name type="scientific">Propionispora vibrioides</name>
    <dbReference type="NCBI Taxonomy" id="112903"/>
    <lineage>
        <taxon>Bacteria</taxon>
        <taxon>Bacillati</taxon>
        <taxon>Bacillota</taxon>
        <taxon>Negativicutes</taxon>
        <taxon>Selenomonadales</taxon>
        <taxon>Sporomusaceae</taxon>
        <taxon>Propionispora</taxon>
    </lineage>
</organism>
<dbReference type="InterPro" id="IPR025662">
    <property type="entry name" value="Sigma_54_int_dom_ATP-bd_1"/>
</dbReference>
<dbReference type="Pfam" id="PF03610">
    <property type="entry name" value="EIIA-man"/>
    <property type="match status" value="1"/>
</dbReference>
<keyword evidence="1" id="KW-0808">Transferase</keyword>
<dbReference type="InterPro" id="IPR027417">
    <property type="entry name" value="P-loop_NTPase"/>
</dbReference>
<evidence type="ECO:0000259" key="6">
    <source>
        <dbReference type="PROSITE" id="PS51096"/>
    </source>
</evidence>
<dbReference type="PANTHER" id="PTHR32071:SF38">
    <property type="entry name" value="PSP OPERON TRANSCRIPTIONAL ACTIVATOR"/>
    <property type="match status" value="1"/>
</dbReference>
<dbReference type="RefSeq" id="WP_091748400.1">
    <property type="nucleotide sequence ID" value="NZ_FODY01000017.1"/>
</dbReference>
<dbReference type="InterPro" id="IPR004701">
    <property type="entry name" value="PTS_EIIA_man-typ"/>
</dbReference>
<dbReference type="GO" id="GO:0009401">
    <property type="term" value="P:phosphoenolpyruvate-dependent sugar phosphotransferase system"/>
    <property type="evidence" value="ECO:0007669"/>
    <property type="project" value="InterPro"/>
</dbReference>